<dbReference type="EMBL" id="QUSW01000005">
    <property type="protein sequence ID" value="RQP23287.1"/>
    <property type="molecule type" value="Genomic_DNA"/>
</dbReference>
<dbReference type="SUPFAM" id="SSF102705">
    <property type="entry name" value="NIF3 (NGG1p interacting factor 3)-like"/>
    <property type="match status" value="1"/>
</dbReference>
<gene>
    <name evidence="4" type="ORF">DZC73_19480</name>
</gene>
<evidence type="ECO:0000256" key="1">
    <source>
        <dbReference type="ARBA" id="ARBA00006964"/>
    </source>
</evidence>
<proteinExistence type="inferred from homology"/>
<dbReference type="Proteomes" id="UP000267464">
    <property type="component" value="Unassembled WGS sequence"/>
</dbReference>
<comment type="caution">
    <text evidence="4">The sequence shown here is derived from an EMBL/GenBank/DDBJ whole genome shotgun (WGS) entry which is preliminary data.</text>
</comment>
<evidence type="ECO:0000256" key="3">
    <source>
        <dbReference type="PIRSR" id="PIRSR602678-1"/>
    </source>
</evidence>
<dbReference type="InterPro" id="IPR002678">
    <property type="entry name" value="DUF34/NIF3"/>
</dbReference>
<feature type="binding site" evidence="3">
    <location>
        <position position="226"/>
    </location>
    <ligand>
        <name>a divalent metal cation</name>
        <dbReference type="ChEBI" id="CHEBI:60240"/>
        <label>1</label>
    </ligand>
</feature>
<evidence type="ECO:0000256" key="2">
    <source>
        <dbReference type="ARBA" id="ARBA00022723"/>
    </source>
</evidence>
<dbReference type="Gene3D" id="3.40.1390.30">
    <property type="entry name" value="NIF3 (NGG1p interacting factor 3)-like"/>
    <property type="match status" value="2"/>
</dbReference>
<accession>A0A3N7HM90</accession>
<name>A0A3N7HM90_9BURK</name>
<feature type="binding site" evidence="3">
    <location>
        <position position="222"/>
    </location>
    <ligand>
        <name>a divalent metal cation</name>
        <dbReference type="ChEBI" id="CHEBI:60240"/>
        <label>1</label>
    </ligand>
</feature>
<dbReference type="PANTHER" id="PTHR13799">
    <property type="entry name" value="NGG1 INTERACTING FACTOR 3"/>
    <property type="match status" value="1"/>
</dbReference>
<feature type="binding site" evidence="3">
    <location>
        <position position="70"/>
    </location>
    <ligand>
        <name>a divalent metal cation</name>
        <dbReference type="ChEBI" id="CHEBI:60240"/>
        <label>1</label>
    </ligand>
</feature>
<evidence type="ECO:0000313" key="4">
    <source>
        <dbReference type="EMBL" id="RQP23287.1"/>
    </source>
</evidence>
<comment type="similarity">
    <text evidence="1">Belongs to the GTP cyclohydrolase I type 2/NIF3 family.</text>
</comment>
<dbReference type="InterPro" id="IPR036069">
    <property type="entry name" value="DUF34/NIF3_sf"/>
</dbReference>
<dbReference type="Pfam" id="PF01784">
    <property type="entry name" value="DUF34_NIF3"/>
    <property type="match status" value="1"/>
</dbReference>
<feature type="binding site" evidence="3">
    <location>
        <position position="69"/>
    </location>
    <ligand>
        <name>a divalent metal cation</name>
        <dbReference type="ChEBI" id="CHEBI:60240"/>
        <label>1</label>
    </ligand>
</feature>
<dbReference type="NCBIfam" id="TIGR00486">
    <property type="entry name" value="YbgI_SA1388"/>
    <property type="match status" value="1"/>
</dbReference>
<dbReference type="OrthoDB" id="9800881at2"/>
<sequence length="254" mass="27334">MNGVRVSSRSEIESYLHTLLDVGRFRDYGPNGLQVEGKPEVRRLVCGVTASRALIDAAIEDGADAILVHHGLFWRGQDGRITGWLKQRIERLLAHQINLFAYHLPLDAHAELGNNAQLGKVLSLSADARFGEQDLGFIGAADSSVSFDELADRVRTALGRSVVAVPGDGRPLRRIAWCTGGAQGYFEGAIAAGADAFITGEISEPQAHYARETGVAFIACGHHASERYGAPAVAAHVAQRFGLSHRFIDIDNPA</sequence>
<dbReference type="PANTHER" id="PTHR13799:SF14">
    <property type="entry name" value="GTP CYCLOHYDROLASE 1 TYPE 2 HOMOLOG"/>
    <property type="match status" value="1"/>
</dbReference>
<reference evidence="4 5" key="2">
    <citation type="submission" date="2018-12" db="EMBL/GenBank/DDBJ databases">
        <title>Rhizobacter gummiphilus sp. nov., a rubber-degrading bacterium isolated from the soil of a botanical garden in Japan.</title>
        <authorList>
            <person name="Shunsuke S.S."/>
        </authorList>
    </citation>
    <scope>NUCLEOTIDE SEQUENCE [LARGE SCALE GENOMIC DNA]</scope>
    <source>
        <strain evidence="4 5">S-16</strain>
    </source>
</reference>
<keyword evidence="5" id="KW-1185">Reference proteome</keyword>
<evidence type="ECO:0000313" key="5">
    <source>
        <dbReference type="Proteomes" id="UP000267464"/>
    </source>
</evidence>
<reference evidence="4 5" key="1">
    <citation type="submission" date="2018-08" db="EMBL/GenBank/DDBJ databases">
        <authorList>
            <person name="Khan S.A."/>
            <person name="Jeon C.O."/>
            <person name="Chun B.H."/>
            <person name="Jeong S.E."/>
        </authorList>
    </citation>
    <scope>NUCLEOTIDE SEQUENCE [LARGE SCALE GENOMIC DNA]</scope>
    <source>
        <strain evidence="4 5">S-16</strain>
    </source>
</reference>
<keyword evidence="2 3" id="KW-0479">Metal-binding</keyword>
<dbReference type="GO" id="GO:0005737">
    <property type="term" value="C:cytoplasm"/>
    <property type="evidence" value="ECO:0007669"/>
    <property type="project" value="TreeGrafter"/>
</dbReference>
<organism evidence="4 5">
    <name type="scientific">Piscinibacter terrae</name>
    <dbReference type="NCBI Taxonomy" id="2496871"/>
    <lineage>
        <taxon>Bacteria</taxon>
        <taxon>Pseudomonadati</taxon>
        <taxon>Pseudomonadota</taxon>
        <taxon>Betaproteobacteria</taxon>
        <taxon>Burkholderiales</taxon>
        <taxon>Sphaerotilaceae</taxon>
        <taxon>Piscinibacter</taxon>
    </lineage>
</organism>
<dbReference type="AlphaFoldDB" id="A0A3N7HM90"/>
<protein>
    <submittedName>
        <fullName evidence="4">Nif3-like dinuclear metal center hexameric protein</fullName>
    </submittedName>
</protein>
<dbReference type="GO" id="GO:0046872">
    <property type="term" value="F:metal ion binding"/>
    <property type="evidence" value="ECO:0007669"/>
    <property type="project" value="UniProtKB-KW"/>
</dbReference>
<dbReference type="RefSeq" id="WP_124542037.1">
    <property type="nucleotide sequence ID" value="NZ_QUSW01000005.1"/>
</dbReference>
<feature type="binding site" evidence="3">
    <location>
        <position position="107"/>
    </location>
    <ligand>
        <name>a divalent metal cation</name>
        <dbReference type="ChEBI" id="CHEBI:60240"/>
        <label>1</label>
    </ligand>
</feature>